<accession>A0A9P5A513</accession>
<keyword evidence="1" id="KW-0677">Repeat</keyword>
<dbReference type="InterPro" id="IPR002110">
    <property type="entry name" value="Ankyrin_rpt"/>
</dbReference>
<dbReference type="OrthoDB" id="426293at2759"/>
<dbReference type="PANTHER" id="PTHR24198:SF165">
    <property type="entry name" value="ANKYRIN REPEAT-CONTAINING PROTEIN-RELATED"/>
    <property type="match status" value="1"/>
</dbReference>
<gene>
    <name evidence="3" type="ORF">FBEOM_14385</name>
</gene>
<dbReference type="EMBL" id="PVQB02001357">
    <property type="protein sequence ID" value="KAF4331849.1"/>
    <property type="molecule type" value="Genomic_DNA"/>
</dbReference>
<reference evidence="3" key="1">
    <citation type="journal article" date="2017" name="Mycologia">
        <title>Fusarium algeriense, sp. nov., a novel toxigenic crown rot pathogen of durum wheat from Algeria is nested in the Fusarium burgessii species complex.</title>
        <authorList>
            <person name="Laraba I."/>
            <person name="Keddad A."/>
            <person name="Boureghda H."/>
            <person name="Abdallah N."/>
            <person name="Vaughan M.M."/>
            <person name="Proctor R.H."/>
            <person name="Busman M."/>
            <person name="O'Donnell K."/>
        </authorList>
    </citation>
    <scope>NUCLEOTIDE SEQUENCE</scope>
    <source>
        <strain evidence="3">NRRL 25174</strain>
    </source>
</reference>
<dbReference type="SUPFAM" id="SSF48403">
    <property type="entry name" value="Ankyrin repeat"/>
    <property type="match status" value="1"/>
</dbReference>
<dbReference type="Gene3D" id="1.25.40.20">
    <property type="entry name" value="Ankyrin repeat-containing domain"/>
    <property type="match status" value="1"/>
</dbReference>
<evidence type="ECO:0000256" key="2">
    <source>
        <dbReference type="ARBA" id="ARBA00023043"/>
    </source>
</evidence>
<evidence type="ECO:0000313" key="4">
    <source>
        <dbReference type="Proteomes" id="UP000730481"/>
    </source>
</evidence>
<dbReference type="Pfam" id="PF12796">
    <property type="entry name" value="Ank_2"/>
    <property type="match status" value="1"/>
</dbReference>
<reference evidence="3" key="2">
    <citation type="submission" date="2020-02" db="EMBL/GenBank/DDBJ databases">
        <title>Identification and distribution of gene clusters putatively required for synthesis of sphingolipid metabolism inhibitors in phylogenetically diverse species of the filamentous fungus Fusarium.</title>
        <authorList>
            <person name="Kim H.-S."/>
            <person name="Busman M."/>
            <person name="Brown D.W."/>
            <person name="Divon H."/>
            <person name="Uhlig S."/>
            <person name="Proctor R.H."/>
        </authorList>
    </citation>
    <scope>NUCLEOTIDE SEQUENCE</scope>
    <source>
        <strain evidence="3">NRRL 25174</strain>
    </source>
</reference>
<name>A0A9P5A513_9HYPO</name>
<sequence>MYAARWDNPDVAYLLVEKEASALESTTDSRSALSILIEYVRKEVPELPIANGAGDIRPTNGRAPSLMGSKAGNIDGKRLLLKSARTRPGVTDNQGRTAIFMDARFGRLEVVQILLNGGRIDPNATDFYGSTALFTAVRNGHAATVAPLFSAKRPSWPMQDGFG</sequence>
<protein>
    <submittedName>
        <fullName evidence="3">Ankyrin repeat-containing protein</fullName>
    </submittedName>
</protein>
<keyword evidence="4" id="KW-1185">Reference proteome</keyword>
<dbReference type="Proteomes" id="UP000730481">
    <property type="component" value="Unassembled WGS sequence"/>
</dbReference>
<dbReference type="AlphaFoldDB" id="A0A9P5A513"/>
<evidence type="ECO:0000256" key="1">
    <source>
        <dbReference type="ARBA" id="ARBA00022737"/>
    </source>
</evidence>
<evidence type="ECO:0000313" key="3">
    <source>
        <dbReference type="EMBL" id="KAF4331849.1"/>
    </source>
</evidence>
<dbReference type="SMART" id="SM00248">
    <property type="entry name" value="ANK"/>
    <property type="match status" value="2"/>
</dbReference>
<comment type="caution">
    <text evidence="3">The sequence shown here is derived from an EMBL/GenBank/DDBJ whole genome shotgun (WGS) entry which is preliminary data.</text>
</comment>
<proteinExistence type="predicted"/>
<dbReference type="InterPro" id="IPR036770">
    <property type="entry name" value="Ankyrin_rpt-contain_sf"/>
</dbReference>
<dbReference type="PANTHER" id="PTHR24198">
    <property type="entry name" value="ANKYRIN REPEAT AND PROTEIN KINASE DOMAIN-CONTAINING PROTEIN"/>
    <property type="match status" value="1"/>
</dbReference>
<organism evidence="3 4">
    <name type="scientific">Fusarium beomiforme</name>
    <dbReference type="NCBI Taxonomy" id="44412"/>
    <lineage>
        <taxon>Eukaryota</taxon>
        <taxon>Fungi</taxon>
        <taxon>Dikarya</taxon>
        <taxon>Ascomycota</taxon>
        <taxon>Pezizomycotina</taxon>
        <taxon>Sordariomycetes</taxon>
        <taxon>Hypocreomycetidae</taxon>
        <taxon>Hypocreales</taxon>
        <taxon>Nectriaceae</taxon>
        <taxon>Fusarium</taxon>
        <taxon>Fusarium burgessii species complex</taxon>
    </lineage>
</organism>
<keyword evidence="2" id="KW-0040">ANK repeat</keyword>